<sequence>MDYSGLVVSGFQAQKIRYTVFGAPVLELYNLKVDYPDFSGYVIPDKQIEQAYQALEENGLERCTHGVDCPTMTGHEQPPTDIAHFHYPGEVKRIVVSGGRESSTARDLTDSASECSASSDDDDDAAAYQPKLTVRIYRKSVYMWQARDPPLRRPRAVHVDYVLSGEGENRLQDTGRSDVILPSFACWTETLFLNLCRDLIGGSVLQELWLRELEKVAVSTQDNSYLDIEPPFGDLLYSIKENLRLQRDPLSVKARRKLREVYDELRRTGEMPKTQGALYSDLSLEPPQLEVGSEDGDGDGDRTPTARQSYGSDEGSGETLKTESRSSDGSEIGTPTGSSDGGGGSNEGSPEASSSEAVSSNAGSSNAGSTEGGSSQSTSAGDD</sequence>
<evidence type="ECO:0000313" key="2">
    <source>
        <dbReference type="EMBL" id="RAH86591.1"/>
    </source>
</evidence>
<evidence type="ECO:0000256" key="1">
    <source>
        <dbReference type="SAM" id="MobiDB-lite"/>
    </source>
</evidence>
<feature type="region of interest" description="Disordered" evidence="1">
    <location>
        <begin position="272"/>
        <end position="383"/>
    </location>
</feature>
<keyword evidence="3" id="KW-1185">Reference proteome</keyword>
<gene>
    <name evidence="2" type="ORF">BO86DRAFT_395214</name>
</gene>
<name>A0A8T8XEW5_ASPJA</name>
<protein>
    <submittedName>
        <fullName evidence="2">Uncharacterized protein</fullName>
    </submittedName>
</protein>
<organism evidence="2 3">
    <name type="scientific">Aspergillus japonicus CBS 114.51</name>
    <dbReference type="NCBI Taxonomy" id="1448312"/>
    <lineage>
        <taxon>Eukaryota</taxon>
        <taxon>Fungi</taxon>
        <taxon>Dikarya</taxon>
        <taxon>Ascomycota</taxon>
        <taxon>Pezizomycotina</taxon>
        <taxon>Eurotiomycetes</taxon>
        <taxon>Eurotiomycetidae</taxon>
        <taxon>Eurotiales</taxon>
        <taxon>Aspergillaceae</taxon>
        <taxon>Aspergillus</taxon>
        <taxon>Aspergillus subgen. Circumdati</taxon>
    </lineage>
</organism>
<reference evidence="2 3" key="1">
    <citation type="submission" date="2018-02" db="EMBL/GenBank/DDBJ databases">
        <title>The genomes of Aspergillus section Nigri reveals drivers in fungal speciation.</title>
        <authorList>
            <consortium name="DOE Joint Genome Institute"/>
            <person name="Vesth T.C."/>
            <person name="Nybo J."/>
            <person name="Theobald S."/>
            <person name="Brandl J."/>
            <person name="Frisvad J.C."/>
            <person name="Nielsen K.F."/>
            <person name="Lyhne E.K."/>
            <person name="Kogle M.E."/>
            <person name="Kuo A."/>
            <person name="Riley R."/>
            <person name="Clum A."/>
            <person name="Nolan M."/>
            <person name="Lipzen A."/>
            <person name="Salamov A."/>
            <person name="Henrissat B."/>
            <person name="Wiebenga A."/>
            <person name="De vries R.P."/>
            <person name="Grigoriev I.V."/>
            <person name="Mortensen U.H."/>
            <person name="Andersen M.R."/>
            <person name="Baker S.E."/>
        </authorList>
    </citation>
    <scope>NUCLEOTIDE SEQUENCE [LARGE SCALE GENOMIC DNA]</scope>
    <source>
        <strain evidence="2 3">CBS 114.51</strain>
    </source>
</reference>
<proteinExistence type="predicted"/>
<dbReference type="RefSeq" id="XP_025532485.1">
    <property type="nucleotide sequence ID" value="XM_025673284.1"/>
</dbReference>
<dbReference type="OrthoDB" id="4499271at2759"/>
<feature type="region of interest" description="Disordered" evidence="1">
    <location>
        <begin position="99"/>
        <end position="124"/>
    </location>
</feature>
<dbReference type="Proteomes" id="UP000249497">
    <property type="component" value="Unassembled WGS sequence"/>
</dbReference>
<feature type="compositionally biased region" description="Low complexity" evidence="1">
    <location>
        <begin position="347"/>
        <end position="383"/>
    </location>
</feature>
<evidence type="ECO:0000313" key="3">
    <source>
        <dbReference type="Proteomes" id="UP000249497"/>
    </source>
</evidence>
<dbReference type="AlphaFoldDB" id="A0A8T8XEW5"/>
<accession>A0A8T8XEW5</accession>
<dbReference type="GeneID" id="37176976"/>
<dbReference type="EMBL" id="KZ824772">
    <property type="protein sequence ID" value="RAH86591.1"/>
    <property type="molecule type" value="Genomic_DNA"/>
</dbReference>